<proteinExistence type="predicted"/>
<evidence type="ECO:0000256" key="1">
    <source>
        <dbReference type="SAM" id="MobiDB-lite"/>
    </source>
</evidence>
<accession>A0A1B6FLJ7</accession>
<evidence type="ECO:0000313" key="2">
    <source>
        <dbReference type="EMBL" id="JAS51062.1"/>
    </source>
</evidence>
<feature type="region of interest" description="Disordered" evidence="1">
    <location>
        <begin position="74"/>
        <end position="122"/>
    </location>
</feature>
<feature type="compositionally biased region" description="Basic residues" evidence="1">
    <location>
        <begin position="106"/>
        <end position="115"/>
    </location>
</feature>
<protein>
    <submittedName>
        <fullName evidence="2">Uncharacterized protein</fullName>
    </submittedName>
</protein>
<sequence>QVLIFRILSVSSYYLRVNKLLFAHLAMANIDDQVFEDFVEGIMNASFTSTLVEGSISSEAEDIILYNRDENDSDFEHLETPSLRNETLERENATPPPMQPNIQGRPRPRRNHRPRTWTDVTT</sequence>
<gene>
    <name evidence="2" type="ORF">g.46489</name>
</gene>
<name>A0A1B6FLJ7_9HEMI</name>
<dbReference type="EMBL" id="GECZ01018707">
    <property type="protein sequence ID" value="JAS51062.1"/>
    <property type="molecule type" value="Transcribed_RNA"/>
</dbReference>
<reference evidence="2" key="1">
    <citation type="submission" date="2015-11" db="EMBL/GenBank/DDBJ databases">
        <title>De novo transcriptome assembly of four potential Pierce s Disease insect vectors from Arizona vineyards.</title>
        <authorList>
            <person name="Tassone E.E."/>
        </authorList>
    </citation>
    <scope>NUCLEOTIDE SEQUENCE</scope>
</reference>
<organism evidence="2">
    <name type="scientific">Cuerna arida</name>
    <dbReference type="NCBI Taxonomy" id="1464854"/>
    <lineage>
        <taxon>Eukaryota</taxon>
        <taxon>Metazoa</taxon>
        <taxon>Ecdysozoa</taxon>
        <taxon>Arthropoda</taxon>
        <taxon>Hexapoda</taxon>
        <taxon>Insecta</taxon>
        <taxon>Pterygota</taxon>
        <taxon>Neoptera</taxon>
        <taxon>Paraneoptera</taxon>
        <taxon>Hemiptera</taxon>
        <taxon>Auchenorrhyncha</taxon>
        <taxon>Membracoidea</taxon>
        <taxon>Cicadellidae</taxon>
        <taxon>Cicadellinae</taxon>
        <taxon>Proconiini</taxon>
        <taxon>Cuerna</taxon>
    </lineage>
</organism>
<feature type="non-terminal residue" evidence="2">
    <location>
        <position position="122"/>
    </location>
</feature>
<feature type="non-terminal residue" evidence="2">
    <location>
        <position position="1"/>
    </location>
</feature>
<dbReference type="AlphaFoldDB" id="A0A1B6FLJ7"/>